<reference evidence="1 2" key="1">
    <citation type="journal article" date="2024" name="Plant Biotechnol. J.">
        <title>Genome and CRISPR/Cas9 system of a widespread forest tree (Populus alba) in the world.</title>
        <authorList>
            <person name="Liu Y.J."/>
            <person name="Jiang P.F."/>
            <person name="Han X.M."/>
            <person name="Li X.Y."/>
            <person name="Wang H.M."/>
            <person name="Wang Y.J."/>
            <person name="Wang X.X."/>
            <person name="Zeng Q.Y."/>
        </authorList>
    </citation>
    <scope>NUCLEOTIDE SEQUENCE [LARGE SCALE GENOMIC DNA]</scope>
    <source>
        <strain evidence="2">cv. PAL-ZL1</strain>
    </source>
</reference>
<name>A0ACC4BBV7_POPAL</name>
<organism evidence="1 2">
    <name type="scientific">Populus alba</name>
    <name type="common">White poplar</name>
    <dbReference type="NCBI Taxonomy" id="43335"/>
    <lineage>
        <taxon>Eukaryota</taxon>
        <taxon>Viridiplantae</taxon>
        <taxon>Streptophyta</taxon>
        <taxon>Embryophyta</taxon>
        <taxon>Tracheophyta</taxon>
        <taxon>Spermatophyta</taxon>
        <taxon>Magnoliopsida</taxon>
        <taxon>eudicotyledons</taxon>
        <taxon>Gunneridae</taxon>
        <taxon>Pentapetalae</taxon>
        <taxon>rosids</taxon>
        <taxon>fabids</taxon>
        <taxon>Malpighiales</taxon>
        <taxon>Salicaceae</taxon>
        <taxon>Saliceae</taxon>
        <taxon>Populus</taxon>
    </lineage>
</organism>
<dbReference type="EMBL" id="RCHU02000011">
    <property type="protein sequence ID" value="KAL3576065.1"/>
    <property type="molecule type" value="Genomic_DNA"/>
</dbReference>
<evidence type="ECO:0000313" key="1">
    <source>
        <dbReference type="EMBL" id="KAL3576065.1"/>
    </source>
</evidence>
<evidence type="ECO:0000313" key="2">
    <source>
        <dbReference type="Proteomes" id="UP000309997"/>
    </source>
</evidence>
<dbReference type="Proteomes" id="UP000309997">
    <property type="component" value="Unassembled WGS sequence"/>
</dbReference>
<gene>
    <name evidence="1" type="ORF">D5086_021348</name>
</gene>
<protein>
    <submittedName>
        <fullName evidence="1">Uncharacterized protein</fullName>
    </submittedName>
</protein>
<comment type="caution">
    <text evidence="1">The sequence shown here is derived from an EMBL/GenBank/DDBJ whole genome shotgun (WGS) entry which is preliminary data.</text>
</comment>
<sequence>MTFGFMGSIIIGWTDCPLLSSLSALIQGKLPGGLLMAEKTARMKAGTQERTLKRFLLSQKHIVYAEPLDVQAGSTVTVFYNPANTVLNGNGSHVNATASYNSQMTSIEFKFKGVECDGISCQYISLAFVSC</sequence>
<accession>A0ACC4BBV7</accession>
<keyword evidence="2" id="KW-1185">Reference proteome</keyword>
<proteinExistence type="predicted"/>